<sequence>MGLFCCHKKSSNMIFILASMNIINLRFTYLTEIKHALIRNITKYNKCFECGVLRE</sequence>
<name>A0A0E9QI50_ANGAN</name>
<evidence type="ECO:0000313" key="1">
    <source>
        <dbReference type="EMBL" id="JAH16025.1"/>
    </source>
</evidence>
<reference evidence="1" key="1">
    <citation type="submission" date="2014-11" db="EMBL/GenBank/DDBJ databases">
        <authorList>
            <person name="Amaro Gonzalez C."/>
        </authorList>
    </citation>
    <scope>NUCLEOTIDE SEQUENCE</scope>
</reference>
<protein>
    <submittedName>
        <fullName evidence="1">Uncharacterized protein</fullName>
    </submittedName>
</protein>
<proteinExistence type="predicted"/>
<organism evidence="1">
    <name type="scientific">Anguilla anguilla</name>
    <name type="common">European freshwater eel</name>
    <name type="synonym">Muraena anguilla</name>
    <dbReference type="NCBI Taxonomy" id="7936"/>
    <lineage>
        <taxon>Eukaryota</taxon>
        <taxon>Metazoa</taxon>
        <taxon>Chordata</taxon>
        <taxon>Craniata</taxon>
        <taxon>Vertebrata</taxon>
        <taxon>Euteleostomi</taxon>
        <taxon>Actinopterygii</taxon>
        <taxon>Neopterygii</taxon>
        <taxon>Teleostei</taxon>
        <taxon>Anguilliformes</taxon>
        <taxon>Anguillidae</taxon>
        <taxon>Anguilla</taxon>
    </lineage>
</organism>
<dbReference type="EMBL" id="GBXM01092552">
    <property type="protein sequence ID" value="JAH16025.1"/>
    <property type="molecule type" value="Transcribed_RNA"/>
</dbReference>
<accession>A0A0E9QI50</accession>
<dbReference type="AlphaFoldDB" id="A0A0E9QI50"/>
<reference evidence="1" key="2">
    <citation type="journal article" date="2015" name="Fish Shellfish Immunol.">
        <title>Early steps in the European eel (Anguilla anguilla)-Vibrio vulnificus interaction in the gills: Role of the RtxA13 toxin.</title>
        <authorList>
            <person name="Callol A."/>
            <person name="Pajuelo D."/>
            <person name="Ebbesson L."/>
            <person name="Teles M."/>
            <person name="MacKenzie S."/>
            <person name="Amaro C."/>
        </authorList>
    </citation>
    <scope>NUCLEOTIDE SEQUENCE</scope>
</reference>